<comment type="caution">
    <text evidence="1">The sequence shown here is derived from an EMBL/GenBank/DDBJ whole genome shotgun (WGS) entry which is preliminary data.</text>
</comment>
<evidence type="ECO:0000313" key="2">
    <source>
        <dbReference type="Proteomes" id="UP001234297"/>
    </source>
</evidence>
<sequence>MRAGKVEEGWNNGGRHGELKRWKGTWMVVMMLLDRRLATTVLIELSLYPFMARGHIKGKNTLLATILSVISVVLLSCLCGYCYWWKKKKGHKMNERHGDIFNNSEIEDNGKDRLKKMMRDVDDAVMQMTMLSLLSLLIAARQLQRSEWWKQIRVKEKGEELEERGEKRLGITLTGQLVALNQIFFEKFRP</sequence>
<name>A0ACC2L448_PERAE</name>
<dbReference type="Proteomes" id="UP001234297">
    <property type="component" value="Chromosome 6"/>
</dbReference>
<accession>A0ACC2L448</accession>
<reference evidence="1 2" key="1">
    <citation type="journal article" date="2022" name="Hortic Res">
        <title>A haplotype resolved chromosomal level avocado genome allows analysis of novel avocado genes.</title>
        <authorList>
            <person name="Nath O."/>
            <person name="Fletcher S.J."/>
            <person name="Hayward A."/>
            <person name="Shaw L.M."/>
            <person name="Masouleh A.K."/>
            <person name="Furtado A."/>
            <person name="Henry R.J."/>
            <person name="Mitter N."/>
        </authorList>
    </citation>
    <scope>NUCLEOTIDE SEQUENCE [LARGE SCALE GENOMIC DNA]</scope>
    <source>
        <strain evidence="2">cv. Hass</strain>
    </source>
</reference>
<gene>
    <name evidence="1" type="ORF">MRB53_021478</name>
</gene>
<proteinExistence type="predicted"/>
<protein>
    <submittedName>
        <fullName evidence="1">Uncharacterized protein</fullName>
    </submittedName>
</protein>
<organism evidence="1 2">
    <name type="scientific">Persea americana</name>
    <name type="common">Avocado</name>
    <dbReference type="NCBI Taxonomy" id="3435"/>
    <lineage>
        <taxon>Eukaryota</taxon>
        <taxon>Viridiplantae</taxon>
        <taxon>Streptophyta</taxon>
        <taxon>Embryophyta</taxon>
        <taxon>Tracheophyta</taxon>
        <taxon>Spermatophyta</taxon>
        <taxon>Magnoliopsida</taxon>
        <taxon>Magnoliidae</taxon>
        <taxon>Laurales</taxon>
        <taxon>Lauraceae</taxon>
        <taxon>Persea</taxon>
    </lineage>
</organism>
<keyword evidence="2" id="KW-1185">Reference proteome</keyword>
<dbReference type="EMBL" id="CM056814">
    <property type="protein sequence ID" value="KAJ8628171.1"/>
    <property type="molecule type" value="Genomic_DNA"/>
</dbReference>
<evidence type="ECO:0000313" key="1">
    <source>
        <dbReference type="EMBL" id="KAJ8628171.1"/>
    </source>
</evidence>